<keyword evidence="2" id="KW-1185">Reference proteome</keyword>
<dbReference type="PANTHER" id="PTHR34822:SF1">
    <property type="entry name" value="GRPB FAMILY PROTEIN"/>
    <property type="match status" value="1"/>
</dbReference>
<reference evidence="1" key="1">
    <citation type="submission" date="2022-01" db="EMBL/GenBank/DDBJ databases">
        <authorList>
            <person name="Criscuolo A."/>
        </authorList>
    </citation>
    <scope>NUCLEOTIDE SEQUENCE</scope>
    <source>
        <strain evidence="1">CIP111891</strain>
    </source>
</reference>
<dbReference type="Proteomes" id="UP000838821">
    <property type="component" value="Unassembled WGS sequence"/>
</dbReference>
<dbReference type="InterPro" id="IPR043519">
    <property type="entry name" value="NT_sf"/>
</dbReference>
<dbReference type="PANTHER" id="PTHR34822">
    <property type="entry name" value="GRPB DOMAIN PROTEIN (AFU_ORTHOLOGUE AFUA_1G01530)"/>
    <property type="match status" value="1"/>
</dbReference>
<accession>A0ABN8G0U8</accession>
<gene>
    <name evidence="1" type="ORF">PAECIP111891_00522</name>
</gene>
<evidence type="ECO:0000313" key="1">
    <source>
        <dbReference type="EMBL" id="CAH1194819.1"/>
    </source>
</evidence>
<organism evidence="1 2">
    <name type="scientific">Paenibacillus allorhizoplanae</name>
    <dbReference type="NCBI Taxonomy" id="2905648"/>
    <lineage>
        <taxon>Bacteria</taxon>
        <taxon>Bacillati</taxon>
        <taxon>Bacillota</taxon>
        <taxon>Bacilli</taxon>
        <taxon>Bacillales</taxon>
        <taxon>Paenibacillaceae</taxon>
        <taxon>Paenibacillus</taxon>
    </lineage>
</organism>
<dbReference type="Pfam" id="PF04229">
    <property type="entry name" value="GrpB"/>
    <property type="match status" value="1"/>
</dbReference>
<sequence>MVQEVVIVAYNSDWIQEFESEKKKISQMLPSNAIQIEHIGSTSIMGMPSKPILDIAISVKNLDETDLFVEPLRTLEYVYVPNLEFPNRRFFRKGERKKGTHHLHVYEQSSDEWRNNLLFRNYLRSHPEQAAAYAELKKHLASMYVEDRATYTQMKAPFIQSMIELAQKE</sequence>
<comment type="caution">
    <text evidence="1">The sequence shown here is derived from an EMBL/GenBank/DDBJ whole genome shotgun (WGS) entry which is preliminary data.</text>
</comment>
<dbReference type="EMBL" id="CAKMMW010000002">
    <property type="protein sequence ID" value="CAH1194819.1"/>
    <property type="molecule type" value="Genomic_DNA"/>
</dbReference>
<name>A0ABN8G0U8_9BACL</name>
<proteinExistence type="predicted"/>
<protein>
    <recommendedName>
        <fullName evidence="3">GrpB family protein</fullName>
    </recommendedName>
</protein>
<evidence type="ECO:0008006" key="3">
    <source>
        <dbReference type="Google" id="ProtNLM"/>
    </source>
</evidence>
<evidence type="ECO:0000313" key="2">
    <source>
        <dbReference type="Proteomes" id="UP000838821"/>
    </source>
</evidence>
<dbReference type="Gene3D" id="3.30.460.10">
    <property type="entry name" value="Beta Polymerase, domain 2"/>
    <property type="match status" value="1"/>
</dbReference>
<dbReference type="SUPFAM" id="SSF81301">
    <property type="entry name" value="Nucleotidyltransferase"/>
    <property type="match status" value="1"/>
</dbReference>
<dbReference type="InterPro" id="IPR007344">
    <property type="entry name" value="GrpB/CoaE"/>
</dbReference>